<proteinExistence type="inferred from homology"/>
<sequence>LSSMQCKVLDIIVNHVFGASQHEQLLMIMLGTASTGKSYLINAIRHVFSLTRQTHALKVTAPTGIAASNICGSTIHSLLSLLNENLMGACLHALQDTMKDIRLLIIDEYSFLS</sequence>
<keyword evidence="4" id="KW-1185">Reference proteome</keyword>
<dbReference type="InterPro" id="IPR051055">
    <property type="entry name" value="PIF1_helicase"/>
</dbReference>
<dbReference type="InterPro" id="IPR027417">
    <property type="entry name" value="P-loop_NTPase"/>
</dbReference>
<reference evidence="3" key="2">
    <citation type="journal article" date="2020" name="Nat. Commun.">
        <title>Large-scale genome sequencing of mycorrhizal fungi provides insights into the early evolution of symbiotic traits.</title>
        <authorList>
            <person name="Miyauchi S."/>
            <person name="Kiss E."/>
            <person name="Kuo A."/>
            <person name="Drula E."/>
            <person name="Kohler A."/>
            <person name="Sanchez-Garcia M."/>
            <person name="Morin E."/>
            <person name="Andreopoulos B."/>
            <person name="Barry K.W."/>
            <person name="Bonito G."/>
            <person name="Buee M."/>
            <person name="Carver A."/>
            <person name="Chen C."/>
            <person name="Cichocki N."/>
            <person name="Clum A."/>
            <person name="Culley D."/>
            <person name="Crous P.W."/>
            <person name="Fauchery L."/>
            <person name="Girlanda M."/>
            <person name="Hayes R.D."/>
            <person name="Keri Z."/>
            <person name="LaButti K."/>
            <person name="Lipzen A."/>
            <person name="Lombard V."/>
            <person name="Magnuson J."/>
            <person name="Maillard F."/>
            <person name="Murat C."/>
            <person name="Nolan M."/>
            <person name="Ohm R.A."/>
            <person name="Pangilinan J."/>
            <person name="Pereira M.F."/>
            <person name="Perotto S."/>
            <person name="Peter M."/>
            <person name="Pfister S."/>
            <person name="Riley R."/>
            <person name="Sitrit Y."/>
            <person name="Stielow J.B."/>
            <person name="Szollosi G."/>
            <person name="Zifcakova L."/>
            <person name="Stursova M."/>
            <person name="Spatafora J.W."/>
            <person name="Tedersoo L."/>
            <person name="Vaario L.M."/>
            <person name="Yamada A."/>
            <person name="Yan M."/>
            <person name="Wang P."/>
            <person name="Xu J."/>
            <person name="Bruns T."/>
            <person name="Baldrian P."/>
            <person name="Vilgalys R."/>
            <person name="Dunand C."/>
            <person name="Henrissat B."/>
            <person name="Grigoriev I.V."/>
            <person name="Hibbett D."/>
            <person name="Nagy L.G."/>
            <person name="Martin F.M."/>
        </authorList>
    </citation>
    <scope>NUCLEOTIDE SEQUENCE</scope>
    <source>
        <strain evidence="3">Prilba</strain>
    </source>
</reference>
<dbReference type="GO" id="GO:0000723">
    <property type="term" value="P:telomere maintenance"/>
    <property type="evidence" value="ECO:0007669"/>
    <property type="project" value="InterPro"/>
</dbReference>
<dbReference type="GO" id="GO:0016787">
    <property type="term" value="F:hydrolase activity"/>
    <property type="evidence" value="ECO:0007669"/>
    <property type="project" value="UniProtKB-KW"/>
</dbReference>
<feature type="non-terminal residue" evidence="3">
    <location>
        <position position="1"/>
    </location>
</feature>
<protein>
    <recommendedName>
        <fullName evidence="1">ATP-dependent DNA helicase</fullName>
        <ecNumber evidence="1">5.6.2.3</ecNumber>
    </recommendedName>
</protein>
<evidence type="ECO:0000313" key="4">
    <source>
        <dbReference type="Proteomes" id="UP000759537"/>
    </source>
</evidence>
<accession>A0A9P5JXW8</accession>
<dbReference type="AlphaFoldDB" id="A0A9P5JXW8"/>
<dbReference type="Gene3D" id="3.40.50.300">
    <property type="entry name" value="P-loop containing nucleotide triphosphate hydrolases"/>
    <property type="match status" value="1"/>
</dbReference>
<keyword evidence="1" id="KW-0347">Helicase</keyword>
<dbReference type="Pfam" id="PF05970">
    <property type="entry name" value="PIF1"/>
    <property type="match status" value="1"/>
</dbReference>
<dbReference type="EMBL" id="WHVB01000032">
    <property type="protein sequence ID" value="KAF8468478.1"/>
    <property type="molecule type" value="Genomic_DNA"/>
</dbReference>
<reference evidence="3" key="1">
    <citation type="submission" date="2019-10" db="EMBL/GenBank/DDBJ databases">
        <authorList>
            <consortium name="DOE Joint Genome Institute"/>
            <person name="Kuo A."/>
            <person name="Miyauchi S."/>
            <person name="Kiss E."/>
            <person name="Drula E."/>
            <person name="Kohler A."/>
            <person name="Sanchez-Garcia M."/>
            <person name="Andreopoulos B."/>
            <person name="Barry K.W."/>
            <person name="Bonito G."/>
            <person name="Buee M."/>
            <person name="Carver A."/>
            <person name="Chen C."/>
            <person name="Cichocki N."/>
            <person name="Clum A."/>
            <person name="Culley D."/>
            <person name="Crous P.W."/>
            <person name="Fauchery L."/>
            <person name="Girlanda M."/>
            <person name="Hayes R."/>
            <person name="Keri Z."/>
            <person name="LaButti K."/>
            <person name="Lipzen A."/>
            <person name="Lombard V."/>
            <person name="Magnuson J."/>
            <person name="Maillard F."/>
            <person name="Morin E."/>
            <person name="Murat C."/>
            <person name="Nolan M."/>
            <person name="Ohm R."/>
            <person name="Pangilinan J."/>
            <person name="Pereira M."/>
            <person name="Perotto S."/>
            <person name="Peter M."/>
            <person name="Riley R."/>
            <person name="Sitrit Y."/>
            <person name="Stielow B."/>
            <person name="Szollosi G."/>
            <person name="Zifcakova L."/>
            <person name="Stursova M."/>
            <person name="Spatafora J.W."/>
            <person name="Tedersoo L."/>
            <person name="Vaario L.-M."/>
            <person name="Yamada A."/>
            <person name="Yan M."/>
            <person name="Wang P."/>
            <person name="Xu J."/>
            <person name="Bruns T."/>
            <person name="Baldrian P."/>
            <person name="Vilgalys R."/>
            <person name="Henrissat B."/>
            <person name="Grigoriev I.V."/>
            <person name="Hibbett D."/>
            <person name="Nagy L.G."/>
            <person name="Martin F.M."/>
        </authorList>
    </citation>
    <scope>NUCLEOTIDE SEQUENCE</scope>
    <source>
        <strain evidence="3">Prilba</strain>
    </source>
</reference>
<dbReference type="EC" id="5.6.2.3" evidence="1"/>
<dbReference type="GO" id="GO:0005524">
    <property type="term" value="F:ATP binding"/>
    <property type="evidence" value="ECO:0007669"/>
    <property type="project" value="UniProtKB-KW"/>
</dbReference>
<dbReference type="Proteomes" id="UP000759537">
    <property type="component" value="Unassembled WGS sequence"/>
</dbReference>
<dbReference type="InterPro" id="IPR010285">
    <property type="entry name" value="DNA_helicase_pif1-like_DEAD"/>
</dbReference>
<gene>
    <name evidence="3" type="ORF">DFH94DRAFT_619256</name>
</gene>
<comment type="cofactor">
    <cofactor evidence="1">
        <name>Mg(2+)</name>
        <dbReference type="ChEBI" id="CHEBI:18420"/>
    </cofactor>
</comment>
<evidence type="ECO:0000259" key="2">
    <source>
        <dbReference type="Pfam" id="PF05970"/>
    </source>
</evidence>
<evidence type="ECO:0000313" key="3">
    <source>
        <dbReference type="EMBL" id="KAF8468478.1"/>
    </source>
</evidence>
<keyword evidence="1" id="KW-0547">Nucleotide-binding</keyword>
<dbReference type="GO" id="GO:0006310">
    <property type="term" value="P:DNA recombination"/>
    <property type="evidence" value="ECO:0007669"/>
    <property type="project" value="UniProtKB-KW"/>
</dbReference>
<dbReference type="OrthoDB" id="432234at2759"/>
<keyword evidence="1" id="KW-0378">Hydrolase</keyword>
<comment type="similarity">
    <text evidence="1">Belongs to the helicase family.</text>
</comment>
<dbReference type="PANTHER" id="PTHR47642">
    <property type="entry name" value="ATP-DEPENDENT DNA HELICASE"/>
    <property type="match status" value="1"/>
</dbReference>
<keyword evidence="1" id="KW-0234">DNA repair</keyword>
<feature type="domain" description="DNA helicase Pif1-like DEAD-box helicase" evidence="2">
    <location>
        <begin position="1"/>
        <end position="111"/>
    </location>
</feature>
<evidence type="ECO:0000256" key="1">
    <source>
        <dbReference type="RuleBase" id="RU363044"/>
    </source>
</evidence>
<keyword evidence="1" id="KW-0227">DNA damage</keyword>
<keyword evidence="1" id="KW-0233">DNA recombination</keyword>
<feature type="non-terminal residue" evidence="3">
    <location>
        <position position="113"/>
    </location>
</feature>
<keyword evidence="1" id="KW-0067">ATP-binding</keyword>
<organism evidence="3 4">
    <name type="scientific">Russula ochroleuca</name>
    <dbReference type="NCBI Taxonomy" id="152965"/>
    <lineage>
        <taxon>Eukaryota</taxon>
        <taxon>Fungi</taxon>
        <taxon>Dikarya</taxon>
        <taxon>Basidiomycota</taxon>
        <taxon>Agaricomycotina</taxon>
        <taxon>Agaricomycetes</taxon>
        <taxon>Russulales</taxon>
        <taxon>Russulaceae</taxon>
        <taxon>Russula</taxon>
    </lineage>
</organism>
<dbReference type="GO" id="GO:0043139">
    <property type="term" value="F:5'-3' DNA helicase activity"/>
    <property type="evidence" value="ECO:0007669"/>
    <property type="project" value="UniProtKB-EC"/>
</dbReference>
<dbReference type="GO" id="GO:0006281">
    <property type="term" value="P:DNA repair"/>
    <property type="evidence" value="ECO:0007669"/>
    <property type="project" value="UniProtKB-KW"/>
</dbReference>
<comment type="caution">
    <text evidence="3">The sequence shown here is derived from an EMBL/GenBank/DDBJ whole genome shotgun (WGS) entry which is preliminary data.</text>
</comment>
<dbReference type="SUPFAM" id="SSF52540">
    <property type="entry name" value="P-loop containing nucleoside triphosphate hydrolases"/>
    <property type="match status" value="1"/>
</dbReference>
<comment type="catalytic activity">
    <reaction evidence="1">
        <text>ATP + H2O = ADP + phosphate + H(+)</text>
        <dbReference type="Rhea" id="RHEA:13065"/>
        <dbReference type="ChEBI" id="CHEBI:15377"/>
        <dbReference type="ChEBI" id="CHEBI:15378"/>
        <dbReference type="ChEBI" id="CHEBI:30616"/>
        <dbReference type="ChEBI" id="CHEBI:43474"/>
        <dbReference type="ChEBI" id="CHEBI:456216"/>
        <dbReference type="EC" id="5.6.2.3"/>
    </reaction>
</comment>
<name>A0A9P5JXW8_9AGAM</name>